<gene>
    <name evidence="2" type="ORF">HHK36_003353</name>
</gene>
<dbReference type="OrthoDB" id="1857384at2759"/>
<proteinExistence type="predicted"/>
<keyword evidence="1" id="KW-0472">Membrane</keyword>
<keyword evidence="3" id="KW-1185">Reference proteome</keyword>
<reference evidence="2 3" key="1">
    <citation type="submission" date="2020-04" db="EMBL/GenBank/DDBJ databases">
        <title>Plant Genome Project.</title>
        <authorList>
            <person name="Zhang R.-G."/>
        </authorList>
    </citation>
    <scope>NUCLEOTIDE SEQUENCE [LARGE SCALE GENOMIC DNA]</scope>
    <source>
        <strain evidence="2">YNK0</strain>
        <tissue evidence="2">Leaf</tissue>
    </source>
</reference>
<dbReference type="PANTHER" id="PTHR48165">
    <property type="entry name" value="BNAC03G44900D PROTEIN"/>
    <property type="match status" value="1"/>
</dbReference>
<comment type="caution">
    <text evidence="2">The sequence shown here is derived from an EMBL/GenBank/DDBJ whole genome shotgun (WGS) entry which is preliminary data.</text>
</comment>
<protein>
    <submittedName>
        <fullName evidence="2">Uncharacterized protein</fullName>
    </submittedName>
</protein>
<sequence length="178" mass="20549">MWRQVAAMRRNLQNMRKSSRVADENMFGDRYGAELPIPVHDMNPRQHQWDGITVLYSIIRAPLSFLSCFSYPNVNGADGVWVSGEFTRISEINHLMVSDSMRYAILIFHFAYFCPFTPLLAMSEAIEVALKVYGTGHKTIALLWLLYEPLRSIVFDDPSIMTTIKIYFNLIDTCKWIS</sequence>
<evidence type="ECO:0000313" key="3">
    <source>
        <dbReference type="Proteomes" id="UP000655225"/>
    </source>
</evidence>
<keyword evidence="1" id="KW-0812">Transmembrane</keyword>
<evidence type="ECO:0000256" key="1">
    <source>
        <dbReference type="SAM" id="Phobius"/>
    </source>
</evidence>
<accession>A0A834ZP49</accession>
<dbReference type="PANTHER" id="PTHR48165:SF1">
    <property type="entry name" value="TRANSMEMBRANE PROTEIN"/>
    <property type="match status" value="1"/>
</dbReference>
<dbReference type="EMBL" id="JABCRI010000002">
    <property type="protein sequence ID" value="KAF8410816.1"/>
    <property type="molecule type" value="Genomic_DNA"/>
</dbReference>
<dbReference type="Proteomes" id="UP000655225">
    <property type="component" value="Unassembled WGS sequence"/>
</dbReference>
<name>A0A834ZP49_TETSI</name>
<evidence type="ECO:0000313" key="2">
    <source>
        <dbReference type="EMBL" id="KAF8410816.1"/>
    </source>
</evidence>
<organism evidence="2 3">
    <name type="scientific">Tetracentron sinense</name>
    <name type="common">Spur-leaf</name>
    <dbReference type="NCBI Taxonomy" id="13715"/>
    <lineage>
        <taxon>Eukaryota</taxon>
        <taxon>Viridiplantae</taxon>
        <taxon>Streptophyta</taxon>
        <taxon>Embryophyta</taxon>
        <taxon>Tracheophyta</taxon>
        <taxon>Spermatophyta</taxon>
        <taxon>Magnoliopsida</taxon>
        <taxon>Trochodendrales</taxon>
        <taxon>Trochodendraceae</taxon>
        <taxon>Tetracentron</taxon>
    </lineage>
</organism>
<feature type="transmembrane region" description="Helical" evidence="1">
    <location>
        <begin position="103"/>
        <end position="122"/>
    </location>
</feature>
<dbReference type="AlphaFoldDB" id="A0A834ZP49"/>
<keyword evidence="1" id="KW-1133">Transmembrane helix</keyword>